<feature type="transmembrane region" description="Helical" evidence="1">
    <location>
        <begin position="80"/>
        <end position="99"/>
    </location>
</feature>
<evidence type="ECO:0008006" key="4">
    <source>
        <dbReference type="Google" id="ProtNLM"/>
    </source>
</evidence>
<dbReference type="Proteomes" id="UP001628091">
    <property type="component" value="Unassembled WGS sequence"/>
</dbReference>
<dbReference type="InterPro" id="IPR046089">
    <property type="entry name" value="DUF6107"/>
</dbReference>
<keyword evidence="1" id="KW-0812">Transmembrane</keyword>
<feature type="transmembrane region" description="Helical" evidence="1">
    <location>
        <begin position="43"/>
        <end position="60"/>
    </location>
</feature>
<keyword evidence="3" id="KW-1185">Reference proteome</keyword>
<gene>
    <name evidence="2" type="ORF">PPNSA23_13330</name>
</gene>
<comment type="caution">
    <text evidence="2">The sequence shown here is derived from an EMBL/GenBank/DDBJ whole genome shotgun (WGS) entry which is preliminary data.</text>
</comment>
<name>A0ABQ0GXJ0_9HYPH</name>
<evidence type="ECO:0000256" key="1">
    <source>
        <dbReference type="SAM" id="Phobius"/>
    </source>
</evidence>
<reference evidence="2 3" key="1">
    <citation type="submission" date="2024-10" db="EMBL/GenBank/DDBJ databases">
        <title>Isolation, draft genome sequencing and identification of Phyllobacterium sp. NSA23, isolated from leaf soil.</title>
        <authorList>
            <person name="Akita H."/>
        </authorList>
    </citation>
    <scope>NUCLEOTIDE SEQUENCE [LARGE SCALE GENOMIC DNA]</scope>
    <source>
        <strain evidence="2 3">NSA23</strain>
    </source>
</reference>
<evidence type="ECO:0000313" key="3">
    <source>
        <dbReference type="Proteomes" id="UP001628091"/>
    </source>
</evidence>
<dbReference type="Pfam" id="PF19602">
    <property type="entry name" value="DUF6107"/>
    <property type="match status" value="1"/>
</dbReference>
<accession>A0ABQ0GXJ0</accession>
<dbReference type="EMBL" id="BAAFZP010000001">
    <property type="protein sequence ID" value="GAB1581390.1"/>
    <property type="molecule type" value="Genomic_DNA"/>
</dbReference>
<evidence type="ECO:0000313" key="2">
    <source>
        <dbReference type="EMBL" id="GAB1581390.1"/>
    </source>
</evidence>
<dbReference type="RefSeq" id="WP_407864229.1">
    <property type="nucleotide sequence ID" value="NZ_BAAFZP010000001.1"/>
</dbReference>
<keyword evidence="1" id="KW-1133">Transmembrane helix</keyword>
<organism evidence="2 3">
    <name type="scientific">Phyllobacterium phragmitis</name>
    <dbReference type="NCBI Taxonomy" id="2670329"/>
    <lineage>
        <taxon>Bacteria</taxon>
        <taxon>Pseudomonadati</taxon>
        <taxon>Pseudomonadota</taxon>
        <taxon>Alphaproteobacteria</taxon>
        <taxon>Hyphomicrobiales</taxon>
        <taxon>Phyllobacteriaceae</taxon>
        <taxon>Phyllobacterium</taxon>
    </lineage>
</organism>
<proteinExistence type="predicted"/>
<sequence length="127" mass="13211">MSAIHEPGLMGDTAWVLLAKAAGAVAGSAVSLAYMLPKGKQEAAIRFAVGIICGLVFGGAAGVKIAEELAIDGNLGRAELMLMGSAAASVAAWSALGIFNRFTERMKTMPLPELIPEPQERKIRDEG</sequence>
<feature type="transmembrane region" description="Helical" evidence="1">
    <location>
        <begin position="15"/>
        <end position="36"/>
    </location>
</feature>
<keyword evidence="1" id="KW-0472">Membrane</keyword>
<protein>
    <recommendedName>
        <fullName evidence="4">GlsB/YeaQ/YmgE family stress response membrane protein</fullName>
    </recommendedName>
</protein>